<dbReference type="PANTHER" id="PTHR24342">
    <property type="entry name" value="SERINE/THREONINE-PROTEIN KINASE 17"/>
    <property type="match status" value="1"/>
</dbReference>
<dbReference type="InterPro" id="IPR011009">
    <property type="entry name" value="Kinase-like_dom_sf"/>
</dbReference>
<keyword evidence="2" id="KW-0723">Serine/threonine-protein kinase</keyword>
<proteinExistence type="inferred from homology"/>
<evidence type="ECO:0000256" key="7">
    <source>
        <dbReference type="PROSITE-ProRule" id="PRU10141"/>
    </source>
</evidence>
<keyword evidence="3" id="KW-0808">Transferase</keyword>
<evidence type="ECO:0000313" key="10">
    <source>
        <dbReference type="Ensembl" id="ENSEBUP00000021792.1"/>
    </source>
</evidence>
<feature type="region of interest" description="Disordered" evidence="8">
    <location>
        <begin position="271"/>
        <end position="294"/>
    </location>
</feature>
<feature type="compositionally biased region" description="Basic and acidic residues" evidence="8">
    <location>
        <begin position="366"/>
        <end position="377"/>
    </location>
</feature>
<feature type="region of interest" description="Disordered" evidence="8">
    <location>
        <begin position="336"/>
        <end position="399"/>
    </location>
</feature>
<dbReference type="AlphaFoldDB" id="A0A8C4QYN4"/>
<reference evidence="10" key="1">
    <citation type="submission" date="2025-08" db="UniProtKB">
        <authorList>
            <consortium name="Ensembl"/>
        </authorList>
    </citation>
    <scope>IDENTIFICATION</scope>
</reference>
<dbReference type="Gene3D" id="3.30.200.20">
    <property type="entry name" value="Phosphorylase Kinase, domain 1"/>
    <property type="match status" value="1"/>
</dbReference>
<keyword evidence="6 7" id="KW-0067">ATP-binding</keyword>
<accession>A0A8C4QYN4</accession>
<evidence type="ECO:0000256" key="8">
    <source>
        <dbReference type="SAM" id="MobiDB-lite"/>
    </source>
</evidence>
<feature type="compositionally biased region" description="Acidic residues" evidence="8">
    <location>
        <begin position="351"/>
        <end position="365"/>
    </location>
</feature>
<dbReference type="GO" id="GO:0004674">
    <property type="term" value="F:protein serine/threonine kinase activity"/>
    <property type="evidence" value="ECO:0007669"/>
    <property type="project" value="UniProtKB-KW"/>
</dbReference>
<dbReference type="PANTHER" id="PTHR24342:SF20">
    <property type="entry name" value="MYOSIN LIGHT CHAIN KINASE, SMOOTH MUSCLE"/>
    <property type="match status" value="1"/>
</dbReference>
<protein>
    <submittedName>
        <fullName evidence="10">Myosin light chain kinase 2</fullName>
    </submittedName>
</protein>
<keyword evidence="11" id="KW-1185">Reference proteome</keyword>
<evidence type="ECO:0000256" key="2">
    <source>
        <dbReference type="ARBA" id="ARBA00022527"/>
    </source>
</evidence>
<dbReference type="GO" id="GO:0043065">
    <property type="term" value="P:positive regulation of apoptotic process"/>
    <property type="evidence" value="ECO:0007669"/>
    <property type="project" value="TreeGrafter"/>
</dbReference>
<dbReference type="SMART" id="SM00220">
    <property type="entry name" value="S_TKc"/>
    <property type="match status" value="1"/>
</dbReference>
<evidence type="ECO:0000256" key="5">
    <source>
        <dbReference type="ARBA" id="ARBA00022777"/>
    </source>
</evidence>
<dbReference type="Ensembl" id="ENSEBUT00000022368.1">
    <property type="protein sequence ID" value="ENSEBUP00000021792.1"/>
    <property type="gene ID" value="ENSEBUG00000013424.1"/>
</dbReference>
<dbReference type="GeneTree" id="ENSGT00940000156211"/>
<dbReference type="PROSITE" id="PS00108">
    <property type="entry name" value="PROTEIN_KINASE_ST"/>
    <property type="match status" value="1"/>
</dbReference>
<evidence type="ECO:0000256" key="6">
    <source>
        <dbReference type="ARBA" id="ARBA00022840"/>
    </source>
</evidence>
<reference evidence="10" key="2">
    <citation type="submission" date="2025-09" db="UniProtKB">
        <authorList>
            <consortium name="Ensembl"/>
        </authorList>
    </citation>
    <scope>IDENTIFICATION</scope>
</reference>
<dbReference type="Proteomes" id="UP000694388">
    <property type="component" value="Unplaced"/>
</dbReference>
<keyword evidence="5" id="KW-0418">Kinase</keyword>
<dbReference type="GO" id="GO:0035556">
    <property type="term" value="P:intracellular signal transduction"/>
    <property type="evidence" value="ECO:0007669"/>
    <property type="project" value="TreeGrafter"/>
</dbReference>
<feature type="compositionally biased region" description="Basic and acidic residues" evidence="8">
    <location>
        <begin position="389"/>
        <end position="399"/>
    </location>
</feature>
<dbReference type="SUPFAM" id="SSF56112">
    <property type="entry name" value="Protein kinase-like (PK-like)"/>
    <property type="match status" value="1"/>
</dbReference>
<dbReference type="PROSITE" id="PS50011">
    <property type="entry name" value="PROTEIN_KINASE_DOM"/>
    <property type="match status" value="1"/>
</dbReference>
<evidence type="ECO:0000259" key="9">
    <source>
        <dbReference type="PROSITE" id="PS50011"/>
    </source>
</evidence>
<dbReference type="InterPro" id="IPR000719">
    <property type="entry name" value="Prot_kinase_dom"/>
</dbReference>
<dbReference type="GO" id="GO:0005634">
    <property type="term" value="C:nucleus"/>
    <property type="evidence" value="ECO:0007669"/>
    <property type="project" value="TreeGrafter"/>
</dbReference>
<evidence type="ECO:0000256" key="3">
    <source>
        <dbReference type="ARBA" id="ARBA00022679"/>
    </source>
</evidence>
<feature type="domain" description="Protein kinase" evidence="9">
    <location>
        <begin position="476"/>
        <end position="731"/>
    </location>
</feature>
<keyword evidence="4 7" id="KW-0547">Nucleotide-binding</keyword>
<dbReference type="GO" id="GO:0005524">
    <property type="term" value="F:ATP binding"/>
    <property type="evidence" value="ECO:0007669"/>
    <property type="project" value="UniProtKB-UniRule"/>
</dbReference>
<name>A0A8C4QYN4_EPTBU</name>
<dbReference type="Gene3D" id="1.10.510.10">
    <property type="entry name" value="Transferase(Phosphotransferase) domain 1"/>
    <property type="match status" value="1"/>
</dbReference>
<dbReference type="FunFam" id="1.10.510.10:FF:000135">
    <property type="entry name" value="Putative myosin light chain kinase 3"/>
    <property type="match status" value="1"/>
</dbReference>
<dbReference type="Pfam" id="PF00069">
    <property type="entry name" value="Pkinase"/>
    <property type="match status" value="1"/>
</dbReference>
<comment type="similarity">
    <text evidence="1">Belongs to the protein kinase superfamily. CAMK Ser/Thr protein kinase family.</text>
</comment>
<feature type="compositionally biased region" description="Polar residues" evidence="8">
    <location>
        <begin position="271"/>
        <end position="280"/>
    </location>
</feature>
<feature type="binding site" evidence="7">
    <location>
        <position position="505"/>
    </location>
    <ligand>
        <name>ATP</name>
        <dbReference type="ChEBI" id="CHEBI:30616"/>
    </ligand>
</feature>
<organism evidence="10 11">
    <name type="scientific">Eptatretus burgeri</name>
    <name type="common">Inshore hagfish</name>
    <dbReference type="NCBI Taxonomy" id="7764"/>
    <lineage>
        <taxon>Eukaryota</taxon>
        <taxon>Metazoa</taxon>
        <taxon>Chordata</taxon>
        <taxon>Craniata</taxon>
        <taxon>Vertebrata</taxon>
        <taxon>Cyclostomata</taxon>
        <taxon>Myxini</taxon>
        <taxon>Myxiniformes</taxon>
        <taxon>Myxinidae</taxon>
        <taxon>Eptatretinae</taxon>
        <taxon>Eptatretus</taxon>
    </lineage>
</organism>
<sequence>MENPSSIVNSLAKAFDANVQKHWKDHGGSTTDIRKKVISLSHENFNDINQVDMKLEALSLQVDRVVELQEEVISKLNGVAKDAIRIDKEVELFQVENEDYELGSISASVGVTRLQQDMRVVIRKVLEVIGSQIKRIEAMEKMTIDMQPVICLIGDIMKNPKFLQFLMQECTTKVATEDAKDQACQTVGQLSSKIKIEKVKKEKHFKKLNLKRFSGHWKKITKEKEIGKDAPIKKTITPKEKPADQQMASRDSRIDSKTLLLVDTSRTILETGRTSGSSDQAIEGKKEKMESSPCVESLGAETTATTMELKCNAGQQRGSEGEEAAMPLHICMEEKHFTNGTGKETVKETENGETDSDTEAEAESETDAKEDVLKQDDADTTCSASGTHSEPRKLDAAGEMKTEMQTIPDDLGVTERRSLVCCEDTKVEDTKEEALSLTDDNKTLREVIETTTPPQAPFEHRVVSTQIVNVNTFFAVNHSELLGGGRFGQVHPCVEKATSLTLAAKIIRARGSKEKDMVRNEINIMNQLNHTNLIRLYDAYESNNDITLIMEYLEGGELFDRIVNESERLTELECMIFVQQICEGVQYIHQNYILHLDLKPENIVCVNRHGKQVKIIDFGLARRFKPREKLKVIFGTAEFLAPEVVNYEFVSFPTDMWSVGIITYMLLSGLSPFLGDDEPETLSNIASGEWEFEEEAFKNISEEAKDFISSLLEKEKAWRMSAKSALAHKWLSKLNFQQQLKKTKITEDKRTPSKK</sequence>
<dbReference type="InterPro" id="IPR008271">
    <property type="entry name" value="Ser/Thr_kinase_AS"/>
</dbReference>
<dbReference type="PROSITE" id="PS00107">
    <property type="entry name" value="PROTEIN_KINASE_ATP"/>
    <property type="match status" value="1"/>
</dbReference>
<evidence type="ECO:0000256" key="4">
    <source>
        <dbReference type="ARBA" id="ARBA00022741"/>
    </source>
</evidence>
<dbReference type="InterPro" id="IPR017441">
    <property type="entry name" value="Protein_kinase_ATP_BS"/>
</dbReference>
<evidence type="ECO:0000256" key="1">
    <source>
        <dbReference type="ARBA" id="ARBA00006692"/>
    </source>
</evidence>
<evidence type="ECO:0000313" key="11">
    <source>
        <dbReference type="Proteomes" id="UP000694388"/>
    </source>
</evidence>